<accession>A0A138AK61</accession>
<dbReference type="RefSeq" id="WP_068571089.1">
    <property type="nucleotide sequence ID" value="NZ_LSRF01000027.1"/>
</dbReference>
<evidence type="ECO:0000256" key="2">
    <source>
        <dbReference type="ARBA" id="ARBA00022840"/>
    </source>
</evidence>
<organism evidence="4 5">
    <name type="scientific">Tsukamurella pseudospumae</name>
    <dbReference type="NCBI Taxonomy" id="239498"/>
    <lineage>
        <taxon>Bacteria</taxon>
        <taxon>Bacillati</taxon>
        <taxon>Actinomycetota</taxon>
        <taxon>Actinomycetes</taxon>
        <taxon>Mycobacteriales</taxon>
        <taxon>Tsukamurellaceae</taxon>
        <taxon>Tsukamurella</taxon>
    </lineage>
</organism>
<comment type="caution">
    <text evidence="4">The sequence shown here is derived from an EMBL/GenBank/DDBJ whole genome shotgun (WGS) entry which is preliminary data.</text>
</comment>
<keyword evidence="2" id="KW-0067">ATP-binding</keyword>
<dbReference type="InterPro" id="IPR014862">
    <property type="entry name" value="TrwC"/>
</dbReference>
<dbReference type="Pfam" id="PF13604">
    <property type="entry name" value="AAA_30"/>
    <property type="match status" value="1"/>
</dbReference>
<dbReference type="SUPFAM" id="SSF55464">
    <property type="entry name" value="Origin of replication-binding domain, RBD-like"/>
    <property type="match status" value="1"/>
</dbReference>
<keyword evidence="1" id="KW-0547">Nucleotide-binding</keyword>
<dbReference type="PANTHER" id="PTHR43788:SF6">
    <property type="entry name" value="DNA HELICASE B"/>
    <property type="match status" value="1"/>
</dbReference>
<proteinExistence type="predicted"/>
<dbReference type="NCBIfam" id="NF041492">
    <property type="entry name" value="MobF"/>
    <property type="match status" value="1"/>
</dbReference>
<dbReference type="AlphaFoldDB" id="A0A138AK61"/>
<reference evidence="5" key="1">
    <citation type="submission" date="2016-02" db="EMBL/GenBank/DDBJ databases">
        <authorList>
            <person name="Wen L."/>
            <person name="He K."/>
            <person name="Yang H."/>
        </authorList>
    </citation>
    <scope>NUCLEOTIDE SEQUENCE [LARGE SCALE GENOMIC DNA]</scope>
    <source>
        <strain evidence="5">JCM 15929</strain>
    </source>
</reference>
<evidence type="ECO:0000313" key="5">
    <source>
        <dbReference type="Proteomes" id="UP000070258"/>
    </source>
</evidence>
<dbReference type="GO" id="GO:0009338">
    <property type="term" value="C:exodeoxyribonuclease V complex"/>
    <property type="evidence" value="ECO:0007669"/>
    <property type="project" value="TreeGrafter"/>
</dbReference>
<feature type="domain" description="TrwC relaxase" evidence="3">
    <location>
        <begin position="13"/>
        <end position="316"/>
    </location>
</feature>
<dbReference type="STRING" id="239498.AXK60_24915"/>
<dbReference type="GO" id="GO:0017116">
    <property type="term" value="F:single-stranded DNA helicase activity"/>
    <property type="evidence" value="ECO:0007669"/>
    <property type="project" value="TreeGrafter"/>
</dbReference>
<protein>
    <recommendedName>
        <fullName evidence="3">TrwC relaxase domain-containing protein</fullName>
    </recommendedName>
</protein>
<dbReference type="InterPro" id="IPR050534">
    <property type="entry name" value="Coronavir_polyprotein_1ab"/>
</dbReference>
<dbReference type="GO" id="GO:0006310">
    <property type="term" value="P:DNA recombination"/>
    <property type="evidence" value="ECO:0007669"/>
    <property type="project" value="TreeGrafter"/>
</dbReference>
<dbReference type="PANTHER" id="PTHR43788">
    <property type="entry name" value="DNA2/NAM7 HELICASE FAMILY MEMBER"/>
    <property type="match status" value="1"/>
</dbReference>
<dbReference type="GO" id="GO:0005524">
    <property type="term" value="F:ATP binding"/>
    <property type="evidence" value="ECO:0007669"/>
    <property type="project" value="UniProtKB-KW"/>
</dbReference>
<dbReference type="InterPro" id="IPR027417">
    <property type="entry name" value="P-loop_NTPase"/>
</dbReference>
<dbReference type="EMBL" id="LSRF01000027">
    <property type="protein sequence ID" value="KXP10745.1"/>
    <property type="molecule type" value="Genomic_DNA"/>
</dbReference>
<evidence type="ECO:0000259" key="3">
    <source>
        <dbReference type="Pfam" id="PF08751"/>
    </source>
</evidence>
<evidence type="ECO:0000256" key="1">
    <source>
        <dbReference type="ARBA" id="ARBA00022741"/>
    </source>
</evidence>
<name>A0A138AK61_9ACTN</name>
<dbReference type="Proteomes" id="UP000070258">
    <property type="component" value="Unassembled WGS sequence"/>
</dbReference>
<evidence type="ECO:0000313" key="4">
    <source>
        <dbReference type="EMBL" id="KXP10745.1"/>
    </source>
</evidence>
<sequence length="957" mass="103441">MLTIARLGSWGINYYENTADRSGPEGGLTEYYSEAGRRAPRMVLAGDQDAVAERIGLTSGHVISEEQIHAWWSEAQAPSGATGRAFSAPTVDALGRSRDGVHGFDLTFAAPKSVSVMRGMSDPQALGQFTRAHRDAVKAATQYLSDHAGYTRRHNPVTGNKDLEKLPGLAMVEYNHETSRAGDPHLHSHMILPNRQARADGTLASIDSKSLYHEARAAGMVYQAALRDGLTRRLGVSWGEVDRDSGVAEIVGVNPQSIKLFSKRKTQLDEWVRSNVDAGRRGAAANAAGQRATKTVKGEDQSLDDLREAWEGELAEHGINVVERDNAIAPHKMRRPTADDVLEFVRRDKSTWTRADLVEAAGTLWPPSNDEPSTVLSRIEALTDEAAARCWQSSVDRAPHQREGSVRFTSEEVVVEEAAALEMAGRQDMRMRMAIGPKTHQALTENMSAQQADVIRSVATSDRGVQVIQAPAGAGKTTSLRGLRAACEENNRDMVLLAQAGKAVDAAAAENVAPRTATVDKELRAVANNTHGWSDKSVVVVDEAAMVGNRQLTDLMHAAHTSGAKLVLVGDAQQLDPVKARAGLFSMLHNDLPWSQELSEVFRQKDPHEREAGLALRNGSKAGRQHAVDWYVEHGRVHAGNDVAMAHDALRGFLGDVDAGKDSLLISDTWAVSDALNAQVQHALGQQRAGEDYKRTLPSTTVAREHTVYLGDTIMTRSNIGPRDVEVTGAARAGLPDDALQVRNGQRWNVLGLRDNGDLWAQRTTDGAQAWLPAEYASKNVVLGYAGTVHSAQGSTADTCHAVMSSESGRRELLYPALTRGKESNHLYLTEKINGEADHQHAAGAAAEGARGFTEIRFQPVRARQLMAAVADRITADRAAHRVAEDAIFERTDTGQPLAGSGISADVIAAHRTRDALRAQRLHEYLSAQTAARHRAATIAAARAREAARGLESGLGL</sequence>
<dbReference type="SUPFAM" id="SSF52540">
    <property type="entry name" value="P-loop containing nucleoside triphosphate hydrolases"/>
    <property type="match status" value="2"/>
</dbReference>
<dbReference type="OrthoDB" id="4524286at2"/>
<dbReference type="Pfam" id="PF08751">
    <property type="entry name" value="TrwC"/>
    <property type="match status" value="1"/>
</dbReference>
<gene>
    <name evidence="4" type="ORF">AXK60_24915</name>
</gene>
<dbReference type="CDD" id="cd18809">
    <property type="entry name" value="SF1_C_RecD"/>
    <property type="match status" value="1"/>
</dbReference>
<dbReference type="Gene3D" id="3.40.50.300">
    <property type="entry name" value="P-loop containing nucleotide triphosphate hydrolases"/>
    <property type="match status" value="2"/>
</dbReference>